<proteinExistence type="predicted"/>
<evidence type="ECO:0000313" key="1">
    <source>
        <dbReference type="EMBL" id="KAJ7552175.1"/>
    </source>
</evidence>
<dbReference type="Proteomes" id="UP001162992">
    <property type="component" value="Chromosome 6"/>
</dbReference>
<gene>
    <name evidence="1" type="ORF">O6H91_06G045300</name>
</gene>
<keyword evidence="2" id="KW-1185">Reference proteome</keyword>
<name>A0ACC2DD94_DIPCM</name>
<organism evidence="1 2">
    <name type="scientific">Diphasiastrum complanatum</name>
    <name type="common">Issler's clubmoss</name>
    <name type="synonym">Lycopodium complanatum</name>
    <dbReference type="NCBI Taxonomy" id="34168"/>
    <lineage>
        <taxon>Eukaryota</taxon>
        <taxon>Viridiplantae</taxon>
        <taxon>Streptophyta</taxon>
        <taxon>Embryophyta</taxon>
        <taxon>Tracheophyta</taxon>
        <taxon>Lycopodiopsida</taxon>
        <taxon>Lycopodiales</taxon>
        <taxon>Lycopodiaceae</taxon>
        <taxon>Lycopodioideae</taxon>
        <taxon>Diphasiastrum</taxon>
    </lineage>
</organism>
<accession>A0ACC2DD94</accession>
<comment type="caution">
    <text evidence="1">The sequence shown here is derived from an EMBL/GenBank/DDBJ whole genome shotgun (WGS) entry which is preliminary data.</text>
</comment>
<sequence>MALLSCCKIHGNSDKTLELQDTEMERHVYKEPGRTWIEVNNKVHSFIVNASDHPSIMEIQAELHSLESRLKYLGYISATKCMPPVKSEEDKEVYPCHHSEKLAIAFGLISTPSNSPLRVFKNLRVCDDCHTFTKFVSKTLGRKLIVRDSTRFHHFKDGVCSCKDYW</sequence>
<evidence type="ECO:0000313" key="2">
    <source>
        <dbReference type="Proteomes" id="UP001162992"/>
    </source>
</evidence>
<reference evidence="2" key="1">
    <citation type="journal article" date="2024" name="Proc. Natl. Acad. Sci. U.S.A.">
        <title>Extraordinary preservation of gene collinearity over three hundred million years revealed in homosporous lycophytes.</title>
        <authorList>
            <person name="Li C."/>
            <person name="Wickell D."/>
            <person name="Kuo L.Y."/>
            <person name="Chen X."/>
            <person name="Nie B."/>
            <person name="Liao X."/>
            <person name="Peng D."/>
            <person name="Ji J."/>
            <person name="Jenkins J."/>
            <person name="Williams M."/>
            <person name="Shu S."/>
            <person name="Plott C."/>
            <person name="Barry K."/>
            <person name="Rajasekar S."/>
            <person name="Grimwood J."/>
            <person name="Han X."/>
            <person name="Sun S."/>
            <person name="Hou Z."/>
            <person name="He W."/>
            <person name="Dai G."/>
            <person name="Sun C."/>
            <person name="Schmutz J."/>
            <person name="Leebens-Mack J.H."/>
            <person name="Li F.W."/>
            <person name="Wang L."/>
        </authorList>
    </citation>
    <scope>NUCLEOTIDE SEQUENCE [LARGE SCALE GENOMIC DNA]</scope>
    <source>
        <strain evidence="2">cv. PW_Plant_1</strain>
    </source>
</reference>
<dbReference type="EMBL" id="CM055097">
    <property type="protein sequence ID" value="KAJ7552175.1"/>
    <property type="molecule type" value="Genomic_DNA"/>
</dbReference>
<protein>
    <submittedName>
        <fullName evidence="1">Uncharacterized protein</fullName>
    </submittedName>
</protein>